<dbReference type="Gramene" id="KQK04443">
    <property type="protein sequence ID" value="KQK04443"/>
    <property type="gene ID" value="BRADI_2g13527v3"/>
</dbReference>
<sequence>MALWKKKDEAAAAACYIGYRDDAKIPKGYVPMVLVGDEEDGGEERILVHVRMLKEPCVAALLEMAAQQFGYGQRGVLRIPCATHRFKQMINMARKAN</sequence>
<comment type="similarity">
    <text evidence="1">Belongs to the ARG7 family.</text>
</comment>
<dbReference type="Pfam" id="PF02519">
    <property type="entry name" value="Auxin_inducible"/>
    <property type="match status" value="1"/>
</dbReference>
<reference evidence="3" key="3">
    <citation type="submission" date="2018-08" db="UniProtKB">
        <authorList>
            <consortium name="EnsemblPlants"/>
        </authorList>
    </citation>
    <scope>IDENTIFICATION</scope>
    <source>
        <strain evidence="3">cv. Bd21</strain>
    </source>
</reference>
<dbReference type="GO" id="GO:0009733">
    <property type="term" value="P:response to auxin"/>
    <property type="evidence" value="ECO:0007669"/>
    <property type="project" value="InterPro"/>
</dbReference>
<evidence type="ECO:0000313" key="3">
    <source>
        <dbReference type="EnsemblPlants" id="KQK04443"/>
    </source>
</evidence>
<dbReference type="PANTHER" id="PTHR31374">
    <property type="entry name" value="AUXIN-INDUCED PROTEIN-LIKE-RELATED"/>
    <property type="match status" value="1"/>
</dbReference>
<proteinExistence type="inferred from homology"/>
<dbReference type="RefSeq" id="XP_003565783.1">
    <property type="nucleotide sequence ID" value="XM_003565735.2"/>
</dbReference>
<accession>A0A0Q3IER5</accession>
<name>A0A0Q3IER5_BRADI</name>
<dbReference type="EnsemblPlants" id="KQK04443">
    <property type="protein sequence ID" value="KQK04443"/>
    <property type="gene ID" value="BRADI_2g13527v3"/>
</dbReference>
<dbReference type="PANTHER" id="PTHR31374:SF413">
    <property type="entry name" value="AUXIN RESPONSIVE PROTEIN"/>
    <property type="match status" value="1"/>
</dbReference>
<organism evidence="2">
    <name type="scientific">Brachypodium distachyon</name>
    <name type="common">Purple false brome</name>
    <name type="synonym">Trachynia distachya</name>
    <dbReference type="NCBI Taxonomy" id="15368"/>
    <lineage>
        <taxon>Eukaryota</taxon>
        <taxon>Viridiplantae</taxon>
        <taxon>Streptophyta</taxon>
        <taxon>Embryophyta</taxon>
        <taxon>Tracheophyta</taxon>
        <taxon>Spermatophyta</taxon>
        <taxon>Magnoliopsida</taxon>
        <taxon>Liliopsida</taxon>
        <taxon>Poales</taxon>
        <taxon>Poaceae</taxon>
        <taxon>BOP clade</taxon>
        <taxon>Pooideae</taxon>
        <taxon>Stipodae</taxon>
        <taxon>Brachypodieae</taxon>
        <taxon>Brachypodium</taxon>
    </lineage>
</organism>
<evidence type="ECO:0000313" key="2">
    <source>
        <dbReference type="EMBL" id="KQK04443.1"/>
    </source>
</evidence>
<gene>
    <name evidence="3" type="primary">LOC100835827</name>
    <name evidence="2" type="ORF">BRADI_2g13527v3</name>
</gene>
<evidence type="ECO:0000313" key="4">
    <source>
        <dbReference type="Proteomes" id="UP000008810"/>
    </source>
</evidence>
<dbReference type="KEGG" id="bdi:100835827"/>
<dbReference type="GeneID" id="100835827"/>
<dbReference type="STRING" id="15368.A0A0Q3IER5"/>
<dbReference type="AlphaFoldDB" id="A0A0Q3IER5"/>
<evidence type="ECO:0000256" key="1">
    <source>
        <dbReference type="ARBA" id="ARBA00006974"/>
    </source>
</evidence>
<reference evidence="2 3" key="1">
    <citation type="journal article" date="2010" name="Nature">
        <title>Genome sequencing and analysis of the model grass Brachypodium distachyon.</title>
        <authorList>
            <consortium name="International Brachypodium Initiative"/>
        </authorList>
    </citation>
    <scope>NUCLEOTIDE SEQUENCE [LARGE SCALE GENOMIC DNA]</scope>
    <source>
        <strain evidence="2">Bd21</strain>
        <strain evidence="3">cv. Bd21</strain>
    </source>
</reference>
<protein>
    <recommendedName>
        <fullName evidence="5">Auxin responsive protein</fullName>
    </recommendedName>
</protein>
<evidence type="ECO:0008006" key="5">
    <source>
        <dbReference type="Google" id="ProtNLM"/>
    </source>
</evidence>
<dbReference type="InterPro" id="IPR003676">
    <property type="entry name" value="SAUR_fam"/>
</dbReference>
<keyword evidence="4" id="KW-1185">Reference proteome</keyword>
<dbReference type="OrthoDB" id="838391at2759"/>
<dbReference type="EMBL" id="CM000881">
    <property type="protein sequence ID" value="KQK04443.1"/>
    <property type="molecule type" value="Genomic_DNA"/>
</dbReference>
<dbReference type="Proteomes" id="UP000008810">
    <property type="component" value="Chromosome 2"/>
</dbReference>
<reference evidence="2" key="2">
    <citation type="submission" date="2017-06" db="EMBL/GenBank/DDBJ databases">
        <title>WGS assembly of Brachypodium distachyon.</title>
        <authorList>
            <consortium name="The International Brachypodium Initiative"/>
            <person name="Lucas S."/>
            <person name="Harmon-Smith M."/>
            <person name="Lail K."/>
            <person name="Tice H."/>
            <person name="Grimwood J."/>
            <person name="Bruce D."/>
            <person name="Barry K."/>
            <person name="Shu S."/>
            <person name="Lindquist E."/>
            <person name="Wang M."/>
            <person name="Pitluck S."/>
            <person name="Vogel J.P."/>
            <person name="Garvin D.F."/>
            <person name="Mockler T.C."/>
            <person name="Schmutz J."/>
            <person name="Rokhsar D."/>
            <person name="Bevan M.W."/>
        </authorList>
    </citation>
    <scope>NUCLEOTIDE SEQUENCE</scope>
    <source>
        <strain evidence="2">Bd21</strain>
    </source>
</reference>